<dbReference type="InterPro" id="IPR001005">
    <property type="entry name" value="SANT/Myb"/>
</dbReference>
<organism evidence="5 6">
    <name type="scientific">Cyanidiococcus yangmingshanensis</name>
    <dbReference type="NCBI Taxonomy" id="2690220"/>
    <lineage>
        <taxon>Eukaryota</taxon>
        <taxon>Rhodophyta</taxon>
        <taxon>Bangiophyceae</taxon>
        <taxon>Cyanidiales</taxon>
        <taxon>Cyanidiaceae</taxon>
        <taxon>Cyanidiococcus</taxon>
    </lineage>
</organism>
<protein>
    <submittedName>
        <fullName evidence="5">Uncharacterized protein</fullName>
    </submittedName>
</protein>
<dbReference type="InterPro" id="IPR017930">
    <property type="entry name" value="Myb_dom"/>
</dbReference>
<dbReference type="AlphaFoldDB" id="A0A7J7ICJ0"/>
<feature type="region of interest" description="Disordered" evidence="2">
    <location>
        <begin position="430"/>
        <end position="455"/>
    </location>
</feature>
<keyword evidence="1" id="KW-0539">Nucleus</keyword>
<dbReference type="Proteomes" id="UP000530660">
    <property type="component" value="Unassembled WGS sequence"/>
</dbReference>
<feature type="domain" description="HTH myb-type" evidence="4">
    <location>
        <begin position="304"/>
        <end position="356"/>
    </location>
</feature>
<evidence type="ECO:0000313" key="5">
    <source>
        <dbReference type="EMBL" id="KAF6000384.1"/>
    </source>
</evidence>
<dbReference type="PANTHER" id="PTHR46734">
    <property type="entry name" value="TELOMERIC REPEAT-BINDING FACTOR 1 TERF1"/>
    <property type="match status" value="1"/>
</dbReference>
<dbReference type="SMART" id="SM00717">
    <property type="entry name" value="SANT"/>
    <property type="match status" value="1"/>
</dbReference>
<evidence type="ECO:0000313" key="6">
    <source>
        <dbReference type="Proteomes" id="UP000530660"/>
    </source>
</evidence>
<proteinExistence type="predicted"/>
<accession>A0A7J7ICJ0</accession>
<dbReference type="PROSITE" id="PS50090">
    <property type="entry name" value="MYB_LIKE"/>
    <property type="match status" value="1"/>
</dbReference>
<dbReference type="PROSITE" id="PS51294">
    <property type="entry name" value="HTH_MYB"/>
    <property type="match status" value="1"/>
</dbReference>
<evidence type="ECO:0000256" key="2">
    <source>
        <dbReference type="SAM" id="MobiDB-lite"/>
    </source>
</evidence>
<dbReference type="EMBL" id="VWRR01000020">
    <property type="protein sequence ID" value="KAF6000384.1"/>
    <property type="molecule type" value="Genomic_DNA"/>
</dbReference>
<feature type="domain" description="Myb-like" evidence="3">
    <location>
        <begin position="304"/>
        <end position="352"/>
    </location>
</feature>
<evidence type="ECO:0000259" key="4">
    <source>
        <dbReference type="PROSITE" id="PS51294"/>
    </source>
</evidence>
<reference evidence="5 6" key="1">
    <citation type="journal article" date="2020" name="J. Phycol.">
        <title>Comparative genome analysis reveals Cyanidiococcus gen. nov., a new extremophilic red algal genus sister to Cyanidioschyzon (Cyanidioschyzonaceae, Rhodophyta).</title>
        <authorList>
            <person name="Liu S.-L."/>
            <person name="Chiang Y.-R."/>
            <person name="Yoon H.S."/>
            <person name="Fu H.-Y."/>
        </authorList>
    </citation>
    <scope>NUCLEOTIDE SEQUENCE [LARGE SCALE GENOMIC DNA]</scope>
    <source>
        <strain evidence="5 6">THAL066</strain>
    </source>
</reference>
<feature type="region of interest" description="Disordered" evidence="2">
    <location>
        <begin position="59"/>
        <end position="83"/>
    </location>
</feature>
<gene>
    <name evidence="5" type="ORF">F1559_000393</name>
</gene>
<keyword evidence="6" id="KW-1185">Reference proteome</keyword>
<dbReference type="OrthoDB" id="608866at2759"/>
<name>A0A7J7ICJ0_9RHOD</name>
<dbReference type="InterPro" id="IPR009057">
    <property type="entry name" value="Homeodomain-like_sf"/>
</dbReference>
<dbReference type="SUPFAM" id="SSF46689">
    <property type="entry name" value="Homeodomain-like"/>
    <property type="match status" value="1"/>
</dbReference>
<sequence>MDQGYHTGLRRAPRADVQVVSGCVDNHSLVKGVRACSFASPKAGRSASLPGAFREHASQRESSVQWSSVSGHGDDTLAMPSSSEDVSAEPLYWHTNQPAIRRYVASGPRVESRLPAFWNYAGHYIAEAEPVDAAYMRPGFMDSQRGWPPTSLAPSDSASMRYWSTYQFGAQMGVVAPRWSAPVMASSLPQAGVPQRLVSAAGASSRPDGMPTTAWPGTLPGMSAWPATNAACPTVPHPAYWPMAPAQTGAQQASANAQQSGEGPRFVGTQATTATQSVALETETPASEVTQHSKKKSGRMAYVRFTEEEERLLLEGVALYGIGNWKAILSRMHGFHPKRTPMNLKDKFRNMLRARMRQSAGGRMRPNIAPLLIASTCGTDVVAAAQKRRKPSIRKTTLQSDIERIEESVLDGDSSVHAELARWIAQIKANSSSTWPSKGQPAVDASPDPCLNSCS</sequence>
<dbReference type="InterPro" id="IPR052450">
    <property type="entry name" value="TRBD-Containing_Protein"/>
</dbReference>
<dbReference type="PANTHER" id="PTHR46734:SF1">
    <property type="entry name" value="TELOMERIC REPEAT-BINDING FACTOR 1"/>
    <property type="match status" value="1"/>
</dbReference>
<evidence type="ECO:0000259" key="3">
    <source>
        <dbReference type="PROSITE" id="PS50090"/>
    </source>
</evidence>
<dbReference type="Gene3D" id="1.10.246.220">
    <property type="match status" value="1"/>
</dbReference>
<dbReference type="Pfam" id="PF00249">
    <property type="entry name" value="Myb_DNA-binding"/>
    <property type="match status" value="1"/>
</dbReference>
<comment type="caution">
    <text evidence="5">The sequence shown here is derived from an EMBL/GenBank/DDBJ whole genome shotgun (WGS) entry which is preliminary data.</text>
</comment>
<feature type="compositionally biased region" description="Polar residues" evidence="2">
    <location>
        <begin position="60"/>
        <end position="70"/>
    </location>
</feature>
<dbReference type="CDD" id="cd11660">
    <property type="entry name" value="SANT_TRF"/>
    <property type="match status" value="1"/>
</dbReference>
<evidence type="ECO:0000256" key="1">
    <source>
        <dbReference type="ARBA" id="ARBA00023242"/>
    </source>
</evidence>